<accession>A0A9D9HL86</accession>
<proteinExistence type="predicted"/>
<dbReference type="AlphaFoldDB" id="A0A9D9HL86"/>
<reference evidence="2" key="2">
    <citation type="journal article" date="2021" name="PeerJ">
        <title>Extensive microbial diversity within the chicken gut microbiome revealed by metagenomics and culture.</title>
        <authorList>
            <person name="Gilroy R."/>
            <person name="Ravi A."/>
            <person name="Getino M."/>
            <person name="Pursley I."/>
            <person name="Horton D.L."/>
            <person name="Alikhan N.F."/>
            <person name="Baker D."/>
            <person name="Gharbi K."/>
            <person name="Hall N."/>
            <person name="Watson M."/>
            <person name="Adriaenssens E.M."/>
            <person name="Foster-Nyarko E."/>
            <person name="Jarju S."/>
            <person name="Secka A."/>
            <person name="Antonio M."/>
            <person name="Oren A."/>
            <person name="Chaudhuri R.R."/>
            <person name="La Ragione R."/>
            <person name="Hildebrand F."/>
            <person name="Pallen M.J."/>
        </authorList>
    </citation>
    <scope>NUCLEOTIDE SEQUENCE</scope>
    <source>
        <strain evidence="2">B1-3475</strain>
    </source>
</reference>
<reference evidence="2" key="1">
    <citation type="submission" date="2020-10" db="EMBL/GenBank/DDBJ databases">
        <authorList>
            <person name="Gilroy R."/>
        </authorList>
    </citation>
    <scope>NUCLEOTIDE SEQUENCE</scope>
    <source>
        <strain evidence="2">B1-3475</strain>
    </source>
</reference>
<comment type="caution">
    <text evidence="2">The sequence shown here is derived from an EMBL/GenBank/DDBJ whole genome shotgun (WGS) entry which is preliminary data.</text>
</comment>
<dbReference type="Proteomes" id="UP000823617">
    <property type="component" value="Unassembled WGS sequence"/>
</dbReference>
<sequence>MKRIVMLFAAAAAFSSCTVFSGDSPKHNAYSLQSNAIEIYDIFVYNPMACMIPLEEVSNYLFSMTEEEQAASPVRANITRIGENVYYLDDFGKITTGGTSLGTVGAQWKLDTVSYPDWCNFPGWSVIGNSYYDYYSNAGTALSVTISCTSVSPYSWKLSATCANGSSEIDLATEQLEPQVVSVSVSASGAVRDDGYSAEFSTGEDALLYNVKLTYKDFSCIGQGIVGFYDVLAFGTFGMDILYGGSSVDNCTISFMGDTVTYRTSRD</sequence>
<organism evidence="2 3">
    <name type="scientific">Candidatus Cryptobacteroides intestinigallinarum</name>
    <dbReference type="NCBI Taxonomy" id="2840767"/>
    <lineage>
        <taxon>Bacteria</taxon>
        <taxon>Pseudomonadati</taxon>
        <taxon>Bacteroidota</taxon>
        <taxon>Bacteroidia</taxon>
        <taxon>Bacteroidales</taxon>
        <taxon>Candidatus Cryptobacteroides</taxon>
    </lineage>
</organism>
<evidence type="ECO:0008006" key="4">
    <source>
        <dbReference type="Google" id="ProtNLM"/>
    </source>
</evidence>
<protein>
    <recommendedName>
        <fullName evidence="4">Lipoprotein</fullName>
    </recommendedName>
</protein>
<evidence type="ECO:0000313" key="3">
    <source>
        <dbReference type="Proteomes" id="UP000823617"/>
    </source>
</evidence>
<evidence type="ECO:0000256" key="1">
    <source>
        <dbReference type="SAM" id="SignalP"/>
    </source>
</evidence>
<gene>
    <name evidence="2" type="ORF">IAC08_05775</name>
</gene>
<evidence type="ECO:0000313" key="2">
    <source>
        <dbReference type="EMBL" id="MBO8455894.1"/>
    </source>
</evidence>
<feature type="signal peptide" evidence="1">
    <location>
        <begin position="1"/>
        <end position="21"/>
    </location>
</feature>
<keyword evidence="1" id="KW-0732">Signal</keyword>
<dbReference type="PROSITE" id="PS51257">
    <property type="entry name" value="PROKAR_LIPOPROTEIN"/>
    <property type="match status" value="1"/>
</dbReference>
<dbReference type="EMBL" id="JADIMK010000061">
    <property type="protein sequence ID" value="MBO8455894.1"/>
    <property type="molecule type" value="Genomic_DNA"/>
</dbReference>
<name>A0A9D9HL86_9BACT</name>
<feature type="chain" id="PRO_5039573203" description="Lipoprotein" evidence="1">
    <location>
        <begin position="22"/>
        <end position="267"/>
    </location>
</feature>